<dbReference type="Proteomes" id="UP000033047">
    <property type="component" value="Unassembled WGS sequence"/>
</dbReference>
<name>A0A0F5JQM3_9BACT</name>
<reference evidence="1 2" key="1">
    <citation type="submission" date="2013-04" db="EMBL/GenBank/DDBJ databases">
        <title>The Genome Sequence of Parabacteroides goldsteinii DSM 19448.</title>
        <authorList>
            <consortium name="The Broad Institute Genomics Platform"/>
            <person name="Earl A."/>
            <person name="Ward D."/>
            <person name="Feldgarden M."/>
            <person name="Gevers D."/>
            <person name="Martens E."/>
            <person name="Sakamoto M."/>
            <person name="Benno Y."/>
            <person name="Song Y."/>
            <person name="Liu C."/>
            <person name="Lee J."/>
            <person name="Bolanos M."/>
            <person name="Vaisanen M.L."/>
            <person name="Finegold S.M."/>
            <person name="Walker B."/>
            <person name="Young S."/>
            <person name="Zeng Q."/>
            <person name="Gargeya S."/>
            <person name="Fitzgerald M."/>
            <person name="Haas B."/>
            <person name="Abouelleil A."/>
            <person name="Allen A.W."/>
            <person name="Alvarado L."/>
            <person name="Arachchi H.M."/>
            <person name="Berlin A.M."/>
            <person name="Chapman S.B."/>
            <person name="Gainer-Dewar J."/>
            <person name="Goldberg J."/>
            <person name="Griggs A."/>
            <person name="Gujja S."/>
            <person name="Hansen M."/>
            <person name="Howarth C."/>
            <person name="Imamovic A."/>
            <person name="Ireland A."/>
            <person name="Larimer J."/>
            <person name="McCowan C."/>
            <person name="Murphy C."/>
            <person name="Pearson M."/>
            <person name="Poon T.W."/>
            <person name="Priest M."/>
            <person name="Roberts A."/>
            <person name="Saif S."/>
            <person name="Shea T."/>
            <person name="Sisk P."/>
            <person name="Sykes S."/>
            <person name="Wortman J."/>
            <person name="Nusbaum C."/>
            <person name="Birren B."/>
        </authorList>
    </citation>
    <scope>NUCLEOTIDE SEQUENCE [LARGE SCALE GENOMIC DNA]</scope>
    <source>
        <strain evidence="1 2">DSM 19448</strain>
    </source>
</reference>
<dbReference type="PANTHER" id="PTHR36848">
    <property type="entry name" value="DNA-BINDING PROTEIN (PUTATIVE SECRETED PROTEIN)-RELATED"/>
    <property type="match status" value="1"/>
</dbReference>
<dbReference type="STRING" id="927665.HMPREF1535_00371"/>
<accession>A0A0F5JQM3</accession>
<protein>
    <submittedName>
        <fullName evidence="1">Uncharacterized protein</fullName>
    </submittedName>
</protein>
<dbReference type="HOGENOM" id="CLU_1494859_0_0_10"/>
<comment type="caution">
    <text evidence="1">The sequence shown here is derived from an EMBL/GenBank/DDBJ whole genome shotgun (WGS) entry which is preliminary data.</text>
</comment>
<evidence type="ECO:0000313" key="1">
    <source>
        <dbReference type="EMBL" id="KKB60096.1"/>
    </source>
</evidence>
<dbReference type="Pfam" id="PF17132">
    <property type="entry name" value="Glyco_hydro_106"/>
    <property type="match status" value="1"/>
</dbReference>
<organism evidence="1 2">
    <name type="scientific">Parabacteroides goldsteinii DSM 19448 = WAL 12034</name>
    <dbReference type="NCBI Taxonomy" id="927665"/>
    <lineage>
        <taxon>Bacteria</taxon>
        <taxon>Pseudomonadati</taxon>
        <taxon>Bacteroidota</taxon>
        <taxon>Bacteroidia</taxon>
        <taxon>Bacteroidales</taxon>
        <taxon>Tannerellaceae</taxon>
        <taxon>Parabacteroides</taxon>
    </lineage>
</organism>
<dbReference type="Gene3D" id="3.40.50.880">
    <property type="match status" value="1"/>
</dbReference>
<dbReference type="PANTHER" id="PTHR36848:SF2">
    <property type="entry name" value="SECRETED PROTEIN"/>
    <property type="match status" value="1"/>
</dbReference>
<evidence type="ECO:0000313" key="2">
    <source>
        <dbReference type="Proteomes" id="UP000033047"/>
    </source>
</evidence>
<gene>
    <name evidence="1" type="ORF">HMPREF1535_00371</name>
</gene>
<dbReference type="InterPro" id="IPR053161">
    <property type="entry name" value="Ulvan_degrading_GH"/>
</dbReference>
<proteinExistence type="predicted"/>
<dbReference type="AlphaFoldDB" id="A0A0F5JQM3"/>
<dbReference type="InterPro" id="IPR029062">
    <property type="entry name" value="Class_I_gatase-like"/>
</dbReference>
<dbReference type="EMBL" id="AQHV01000001">
    <property type="protein sequence ID" value="KKB60096.1"/>
    <property type="molecule type" value="Genomic_DNA"/>
</dbReference>
<dbReference type="PATRIC" id="fig|927665.4.peg.374"/>
<sequence>MMGDQSNLSGVTHSILHGFNYSPLEVPFPGWIMYGAFLNERNSWWPYFNLWATYKSRVSTVLQESDFFADIAVMHPLADMWMIHGPQRDPFPSLHYPSYQYHVWEAIHQNGNSCDYISENIIQQSSFKKGNLVFNNRKYNTLMLLEVESMMPTTAETLVEFVKAGGKLIFVGKEPFYYEL</sequence>